<evidence type="ECO:0000313" key="3">
    <source>
        <dbReference type="EMBL" id="GEQ12775.1"/>
    </source>
</evidence>
<evidence type="ECO:0000256" key="2">
    <source>
        <dbReference type="SAM" id="Phobius"/>
    </source>
</evidence>
<dbReference type="Proteomes" id="UP000321793">
    <property type="component" value="Unassembled WGS sequence"/>
</dbReference>
<name>A0A512SXW8_9MICO</name>
<protein>
    <submittedName>
        <fullName evidence="3">Uncharacterized protein</fullName>
    </submittedName>
</protein>
<reference evidence="3 4" key="1">
    <citation type="submission" date="2019-07" db="EMBL/GenBank/DDBJ databases">
        <title>Whole genome shotgun sequence of Knoellia locipacati NBRC 109775.</title>
        <authorList>
            <person name="Hosoyama A."/>
            <person name="Uohara A."/>
            <person name="Ohji S."/>
            <person name="Ichikawa N."/>
        </authorList>
    </citation>
    <scope>NUCLEOTIDE SEQUENCE [LARGE SCALE GENOMIC DNA]</scope>
    <source>
        <strain evidence="3 4">NBRC 109775</strain>
    </source>
</reference>
<feature type="compositionally biased region" description="Low complexity" evidence="1">
    <location>
        <begin position="229"/>
        <end position="256"/>
    </location>
</feature>
<dbReference type="RefSeq" id="WP_147062348.1">
    <property type="nucleotide sequence ID" value="NZ_BAABDN010000001.1"/>
</dbReference>
<comment type="caution">
    <text evidence="3">The sequence shown here is derived from an EMBL/GenBank/DDBJ whole genome shotgun (WGS) entry which is preliminary data.</text>
</comment>
<evidence type="ECO:0000256" key="1">
    <source>
        <dbReference type="SAM" id="MobiDB-lite"/>
    </source>
</evidence>
<keyword evidence="2" id="KW-1133">Transmembrane helix</keyword>
<dbReference type="AlphaFoldDB" id="A0A512SXW8"/>
<sequence>MTLRVGSRRTTAYAVLAALVVVVTVVTGWLTRPGTTGLEGSWETAAVDGDVLGGRALVASRSNVAIDLVTGTRITLGSVTGGTRAVGAGRLLILHDATLDGAGLDGRSRWTWQGPPAHRITLVAGDTTTSVVQACGGTPVACRLIGIGPSGKESWQTPQPTASGTAAPVIGTDGNLPTVGALPTPDGTVVLVDPTSSRVVLRPPAAASVSRDGALTLSSEAGGQCRRTTFSSLDRSSTSSSAGPCASGPPGTSAPSDGVTTVEPGRAGVWWWPFGDGRRTLEVGGRHTGRVVGGDPLRELRVDDDGLTVRDGDVVRRYTWQR</sequence>
<feature type="region of interest" description="Disordered" evidence="1">
    <location>
        <begin position="229"/>
        <end position="261"/>
    </location>
</feature>
<dbReference type="OrthoDB" id="4842667at2"/>
<feature type="transmembrane region" description="Helical" evidence="2">
    <location>
        <begin position="12"/>
        <end position="31"/>
    </location>
</feature>
<organism evidence="3 4">
    <name type="scientific">Knoellia locipacati</name>
    <dbReference type="NCBI Taxonomy" id="882824"/>
    <lineage>
        <taxon>Bacteria</taxon>
        <taxon>Bacillati</taxon>
        <taxon>Actinomycetota</taxon>
        <taxon>Actinomycetes</taxon>
        <taxon>Micrococcales</taxon>
        <taxon>Intrasporangiaceae</taxon>
        <taxon>Knoellia</taxon>
    </lineage>
</organism>
<gene>
    <name evidence="3" type="ORF">KLO01_08220</name>
</gene>
<evidence type="ECO:0000313" key="4">
    <source>
        <dbReference type="Proteomes" id="UP000321793"/>
    </source>
</evidence>
<proteinExistence type="predicted"/>
<keyword evidence="2" id="KW-0472">Membrane</keyword>
<dbReference type="EMBL" id="BKBA01000003">
    <property type="protein sequence ID" value="GEQ12775.1"/>
    <property type="molecule type" value="Genomic_DNA"/>
</dbReference>
<accession>A0A512SXW8</accession>
<keyword evidence="4" id="KW-1185">Reference proteome</keyword>
<keyword evidence="2" id="KW-0812">Transmembrane</keyword>